<feature type="domain" description="Beta/gamma crystallin 'Greek key'" evidence="4">
    <location>
        <begin position="1255"/>
        <end position="1296"/>
    </location>
</feature>
<feature type="domain" description="Beta/gamma crystallin 'Greek key'" evidence="4">
    <location>
        <begin position="796"/>
        <end position="850"/>
    </location>
</feature>
<dbReference type="Proteomes" id="UP000694413">
    <property type="component" value="Unassembled WGS sequence"/>
</dbReference>
<feature type="domain" description="Beta/gamma crystallin 'Greek key'" evidence="4">
    <location>
        <begin position="1090"/>
        <end position="1132"/>
    </location>
</feature>
<reference evidence="5" key="1">
    <citation type="submission" date="2025-08" db="UniProtKB">
        <authorList>
            <consortium name="Ensembl"/>
        </authorList>
    </citation>
    <scope>IDENTIFICATION</scope>
</reference>
<feature type="region of interest" description="Disordered" evidence="3">
    <location>
        <begin position="471"/>
        <end position="553"/>
    </location>
</feature>
<feature type="compositionally biased region" description="Polar residues" evidence="3">
    <location>
        <begin position="83"/>
        <end position="100"/>
    </location>
</feature>
<feature type="compositionally biased region" description="Basic and acidic residues" evidence="3">
    <location>
        <begin position="340"/>
        <end position="351"/>
    </location>
</feature>
<reference evidence="5" key="2">
    <citation type="submission" date="2025-09" db="UniProtKB">
        <authorList>
            <consortium name="Ensembl"/>
        </authorList>
    </citation>
    <scope>IDENTIFICATION</scope>
</reference>
<evidence type="ECO:0000256" key="3">
    <source>
        <dbReference type="SAM" id="MobiDB-lite"/>
    </source>
</evidence>
<dbReference type="PROSITE" id="PS50231">
    <property type="entry name" value="RICIN_B_LECTIN"/>
    <property type="match status" value="1"/>
</dbReference>
<feature type="compositionally biased region" description="Basic and acidic residues" evidence="3">
    <location>
        <begin position="54"/>
        <end position="81"/>
    </location>
</feature>
<dbReference type="PROSITE" id="PS50915">
    <property type="entry name" value="CRYSTALLIN_BETA_GAMMA"/>
    <property type="match status" value="8"/>
</dbReference>
<dbReference type="SMART" id="SM00458">
    <property type="entry name" value="RICIN"/>
    <property type="match status" value="1"/>
</dbReference>
<feature type="domain" description="Beta/gamma crystallin 'Greek key'" evidence="4">
    <location>
        <begin position="1165"/>
        <end position="1208"/>
    </location>
</feature>
<dbReference type="SUPFAM" id="SSF49695">
    <property type="entry name" value="gamma-Crystallin-like"/>
    <property type="match status" value="3"/>
</dbReference>
<dbReference type="Ensembl" id="ENSZALT00000022822.1">
    <property type="protein sequence ID" value="ENSZALP00000017090.1"/>
    <property type="gene ID" value="ENSZALG00000013441.1"/>
</dbReference>
<feature type="compositionally biased region" description="Polar residues" evidence="3">
    <location>
        <begin position="516"/>
        <end position="542"/>
    </location>
</feature>
<dbReference type="PRINTS" id="PR01367">
    <property type="entry name" value="BGCRYSTALLIN"/>
</dbReference>
<feature type="region of interest" description="Disordered" evidence="3">
    <location>
        <begin position="407"/>
        <end position="445"/>
    </location>
</feature>
<organism evidence="5 6">
    <name type="scientific">Zonotrichia albicollis</name>
    <name type="common">White-throated sparrow</name>
    <name type="synonym">Fringilla albicollis</name>
    <dbReference type="NCBI Taxonomy" id="44394"/>
    <lineage>
        <taxon>Eukaryota</taxon>
        <taxon>Metazoa</taxon>
        <taxon>Chordata</taxon>
        <taxon>Craniata</taxon>
        <taxon>Vertebrata</taxon>
        <taxon>Euteleostomi</taxon>
        <taxon>Archelosauria</taxon>
        <taxon>Archosauria</taxon>
        <taxon>Dinosauria</taxon>
        <taxon>Saurischia</taxon>
        <taxon>Theropoda</taxon>
        <taxon>Coelurosauria</taxon>
        <taxon>Aves</taxon>
        <taxon>Neognathae</taxon>
        <taxon>Neoaves</taxon>
        <taxon>Telluraves</taxon>
        <taxon>Australaves</taxon>
        <taxon>Passeriformes</taxon>
        <taxon>Passerellidae</taxon>
        <taxon>Zonotrichia</taxon>
    </lineage>
</organism>
<feature type="compositionally biased region" description="Basic and acidic residues" evidence="3">
    <location>
        <begin position="491"/>
        <end position="504"/>
    </location>
</feature>
<evidence type="ECO:0000313" key="5">
    <source>
        <dbReference type="Ensembl" id="ENSZALP00000017090.1"/>
    </source>
</evidence>
<feature type="region of interest" description="Disordered" evidence="3">
    <location>
        <begin position="1"/>
        <end position="175"/>
    </location>
</feature>
<dbReference type="InterPro" id="IPR000772">
    <property type="entry name" value="Ricin_B_lectin"/>
</dbReference>
<feature type="domain" description="Beta/gamma crystallin 'Greek key'" evidence="4">
    <location>
        <begin position="897"/>
        <end position="939"/>
    </location>
</feature>
<dbReference type="PANTHER" id="PTHR11818">
    <property type="entry name" value="BETA/GAMMA CRYSTALLIN"/>
    <property type="match status" value="1"/>
</dbReference>
<evidence type="ECO:0000256" key="2">
    <source>
        <dbReference type="ARBA" id="ARBA00022737"/>
    </source>
</evidence>
<evidence type="ECO:0000313" key="6">
    <source>
        <dbReference type="Proteomes" id="UP000694413"/>
    </source>
</evidence>
<feature type="domain" description="Beta/gamma crystallin 'Greek key'" evidence="4">
    <location>
        <begin position="1214"/>
        <end position="1254"/>
    </location>
</feature>
<keyword evidence="6" id="KW-1185">Reference proteome</keyword>
<dbReference type="Gene3D" id="2.80.10.50">
    <property type="match status" value="1"/>
</dbReference>
<dbReference type="PANTHER" id="PTHR11818:SF2">
    <property type="entry name" value="BETA_GAMMA CRYSTALLIN DOMAIN-CONTAINING PROTEIN 1"/>
    <property type="match status" value="1"/>
</dbReference>
<dbReference type="SMART" id="SM00247">
    <property type="entry name" value="XTALbg"/>
    <property type="match status" value="6"/>
</dbReference>
<dbReference type="Gene3D" id="2.60.20.10">
    <property type="entry name" value="Crystallins"/>
    <property type="match status" value="6"/>
</dbReference>
<dbReference type="GO" id="GO:0002088">
    <property type="term" value="P:lens development in camera-type eye"/>
    <property type="evidence" value="ECO:0007669"/>
    <property type="project" value="TreeGrafter"/>
</dbReference>
<evidence type="ECO:0000256" key="1">
    <source>
        <dbReference type="ARBA" id="ARBA00009646"/>
    </source>
</evidence>
<dbReference type="Pfam" id="PF00030">
    <property type="entry name" value="Crystall"/>
    <property type="match status" value="6"/>
</dbReference>
<comment type="similarity">
    <text evidence="1">Belongs to the beta/gamma-crystallin family.</text>
</comment>
<evidence type="ECO:0000259" key="4">
    <source>
        <dbReference type="PROSITE" id="PS50915"/>
    </source>
</evidence>
<name>A0A8D2N6F2_ZONAL</name>
<dbReference type="InterPro" id="IPR011024">
    <property type="entry name" value="G_crystallin-like"/>
</dbReference>
<proteinExistence type="inferred from homology"/>
<keyword evidence="2" id="KW-0677">Repeat</keyword>
<dbReference type="Pfam" id="PF00652">
    <property type="entry name" value="Ricin_B_lectin"/>
    <property type="match status" value="1"/>
</dbReference>
<feature type="compositionally biased region" description="Basic residues" evidence="3">
    <location>
        <begin position="27"/>
        <end position="37"/>
    </location>
</feature>
<dbReference type="InterPro" id="IPR050252">
    <property type="entry name" value="Beta/Gamma-Crystallin"/>
</dbReference>
<feature type="region of interest" description="Disordered" evidence="3">
    <location>
        <begin position="336"/>
        <end position="371"/>
    </location>
</feature>
<accession>A0A8D2N6F2</accession>
<dbReference type="SUPFAM" id="SSF50370">
    <property type="entry name" value="Ricin B-like lectins"/>
    <property type="match status" value="1"/>
</dbReference>
<dbReference type="InterPro" id="IPR035992">
    <property type="entry name" value="Ricin_B-like_lectins"/>
</dbReference>
<dbReference type="InterPro" id="IPR001064">
    <property type="entry name" value="Beta/gamma_crystallin"/>
</dbReference>
<sequence>EELLNEPVTLKSEENCSDLDTMDKKSASKRSGKRRKSQSSGDIPNGERNQSENTAREESGFEDDAHSEVFSDKIINSERKVRSLQQTPERNSSSSGSNQDLKVGSAHKAASKAEADKGKQQISNTGSARRRSYKKNQSDTVPISPTGLKGPVKDYSSKRQPLASPETNPVTKRTSVEKGAIPVAFGEDSLESPKASLAAKTEDLVFSEGRNDTKAVKNGNGSDGRAFLHTDGIKNGDLSLKCQNHPLIGRAFGTMEIAATKPKNIELNFKTPTNQDSLESEQDTLEKSVNKTNSNIANKISLFENKCASQSQRPTDIPASKNNAVPSTFVGRAKLKFGKQPKENEQPDKTLNKQSSRQKLFENGTLEKESTAEFKGKNGEIFTSYEDIGKTTELKVKAAISLFNQSSKSDGGGISLKQPESELTTAKKENSPFKLPLHSPVKTENARDPFCQRNCTSSEFHRNEEKVLPNTEALSPCNDDKYPLPSQVSRSEFKKMENGDKMVKPGDLNFTPLQYDDSNQDSVLESEHNNNTQKSPGETCNGSAEDDSIFDSPSDMKKFAETIKNLDSSVCLPQKKKRSKLPKSPAPHFAMPPIHEDNLEKVFDPSVFTFGLGLRREKTQDLLPAQQIKMQSLETIAKVRPKRASAEQSIIFKALQPCREEPVFAQEINGKENIDCTDSEIKRSRLEKSSLFSSLLSSKEKFFGSSVASVNNTTAFATDSSGMPPLQQDVSGPFIMPQKSETLPRNGQSKINPRPGKLVIYCDSECQKAGIEVFHDVPDCSSWVLSPTILVKVIRGCWILYEKPNFEGPSIPLEEGELELTDIWGAGASEEQSDCTSQKPAVIGSIKHVVKDYRVCRIDLYTEPEGLGIVTSFFDDTEETGVFGTTQKTCSIKVHWGIWLLYEEPGFQGVPLMLEPGEYPNLLFWEKKEAYIRSMRPLKMGGRKVESSGEPKVIVYEKPFFEGKHVEIESEVFMLDDKESEDKTRLPLTSVGSMKVLGGVWVAYEKPGFEGHQYLLEEGAYRDWADWGGYDEEVQSLRPIVGDFTSSHMIMYSEKDFGSKGSNINVLGIISNLKDTGYGLRTQSINVLSGVWVAYENPEFTGEQYILAKGLYPSIEAWGGKNCKISSVQPIVQLFSEPEFKGNCQIFEKNTRCIDSFGTFSPSFCSCIVYDQEEFAGNQYVLEEGIYPDLTAMGCSPQAVLKSLQIINIELSEPCIALFEKMGFQGKKIEFSTEILNLQFLGYNPRIASVQVLGGIWIIYEHSNYRGRQMMLTPNEIPDWYKASGFCQIGSLRPLLQKRVYFRLRNKETGKFMSADGNLDNLNLLRIQVAEDTDSDDQIWVYQDGFIRCRMAEDCCLTIVGNLITPGSKLGLSFERNEDKQYWHISPDGRIYSKMKPKLVLDIKGGTQYDCDHVVVNAVNEEKLTQCWEPLVV</sequence>
<dbReference type="GO" id="GO:0007601">
    <property type="term" value="P:visual perception"/>
    <property type="evidence" value="ECO:0007669"/>
    <property type="project" value="TreeGrafter"/>
</dbReference>
<gene>
    <name evidence="5" type="primary">CRYBG1</name>
</gene>
<feature type="domain" description="Beta/gamma crystallin 'Greek key'" evidence="4">
    <location>
        <begin position="999"/>
        <end position="1041"/>
    </location>
</feature>
<protein>
    <submittedName>
        <fullName evidence="5">Crystallin beta-gamma domain containing 1</fullName>
    </submittedName>
</protein>
<feature type="domain" description="Beta/gamma crystallin 'Greek key'" evidence="4">
    <location>
        <begin position="951"/>
        <end position="998"/>
    </location>
</feature>
<dbReference type="CDD" id="cd23464">
    <property type="entry name" value="beta-trefoil_Ricin_CRYBG1"/>
    <property type="match status" value="1"/>
</dbReference>
<dbReference type="GO" id="GO:0005212">
    <property type="term" value="F:structural constituent of eye lens"/>
    <property type="evidence" value="ECO:0007669"/>
    <property type="project" value="TreeGrafter"/>
</dbReference>